<evidence type="ECO:0000313" key="1">
    <source>
        <dbReference type="EnsemblMetazoa" id="tetur35g01520.1"/>
    </source>
</evidence>
<dbReference type="EMBL" id="CAEY01001020">
    <property type="status" value="NOT_ANNOTATED_CDS"/>
    <property type="molecule type" value="Genomic_DNA"/>
</dbReference>
<dbReference type="EnsemblMetazoa" id="tetur35g01520.1">
    <property type="protein sequence ID" value="tetur35g01520.1"/>
    <property type="gene ID" value="tetur35g01520"/>
</dbReference>
<organism evidence="1 2">
    <name type="scientific">Tetranychus urticae</name>
    <name type="common">Two-spotted spider mite</name>
    <dbReference type="NCBI Taxonomy" id="32264"/>
    <lineage>
        <taxon>Eukaryota</taxon>
        <taxon>Metazoa</taxon>
        <taxon>Ecdysozoa</taxon>
        <taxon>Arthropoda</taxon>
        <taxon>Chelicerata</taxon>
        <taxon>Arachnida</taxon>
        <taxon>Acari</taxon>
        <taxon>Acariformes</taxon>
        <taxon>Trombidiformes</taxon>
        <taxon>Prostigmata</taxon>
        <taxon>Eleutherengona</taxon>
        <taxon>Raphignathae</taxon>
        <taxon>Tetranychoidea</taxon>
        <taxon>Tetranychidae</taxon>
        <taxon>Tetranychus</taxon>
    </lineage>
</organism>
<reference evidence="2" key="1">
    <citation type="submission" date="2011-08" db="EMBL/GenBank/DDBJ databases">
        <authorList>
            <person name="Rombauts S."/>
        </authorList>
    </citation>
    <scope>NUCLEOTIDE SEQUENCE</scope>
    <source>
        <strain evidence="2">London</strain>
    </source>
</reference>
<reference evidence="1" key="2">
    <citation type="submission" date="2015-06" db="UniProtKB">
        <authorList>
            <consortium name="EnsemblMetazoa"/>
        </authorList>
    </citation>
    <scope>IDENTIFICATION</scope>
</reference>
<dbReference type="Proteomes" id="UP000015104">
    <property type="component" value="Unassembled WGS sequence"/>
</dbReference>
<evidence type="ECO:0000313" key="2">
    <source>
        <dbReference type="Proteomes" id="UP000015104"/>
    </source>
</evidence>
<protein>
    <submittedName>
        <fullName evidence="1">Uncharacterized protein</fullName>
    </submittedName>
</protein>
<dbReference type="AlphaFoldDB" id="T1L3H3"/>
<proteinExistence type="predicted"/>
<accession>T1L3H3</accession>
<dbReference type="HOGENOM" id="CLU_2213246_0_0_1"/>
<keyword evidence="2" id="KW-1185">Reference proteome</keyword>
<sequence length="107" mass="12575">MFDFLSGFKCILNGNSTGSSVWSTVNCYFGRTNPESQLQRRLLIFPISIRKYLRFIAGQVARFVRISGCVWKTVSLTISAWTSCDTVHWQWLSFYKILYSYIYSWFI</sequence>
<name>T1L3H3_TETUR</name>